<proteinExistence type="predicted"/>
<evidence type="ECO:0000313" key="2">
    <source>
        <dbReference type="EMBL" id="OEJ63864.1"/>
    </source>
</evidence>
<evidence type="ECO:0000256" key="1">
    <source>
        <dbReference type="SAM" id="Coils"/>
    </source>
</evidence>
<protein>
    <submittedName>
        <fullName evidence="2">Uncharacterized protein</fullName>
    </submittedName>
</protein>
<name>A0A1E5Q3H7_9PROT</name>
<keyword evidence="3" id="KW-1185">Reference proteome</keyword>
<sequence>MKFDNSEIRIWEGIMGHVDTPSAQVMRELITREIPNIDADMLEDAMMHIGFARDQYDRYAKSRKTTNGRFTYKSKKSSCHRIKNLIKQLKEEVQTADLMLLDELHSYLGSDDFQGELTAELDRLSTACDVLLKTVPTFAETGRPVDRILYDWVLNMVRIYVDLFKPKKIDHRKNGTFMEFLKCWKPDELPIYGDKLSSRTIQRILEFRMYYKEDLRNTFKPAHTYSPKQWADKKPASSEK</sequence>
<dbReference type="EMBL" id="MCGG01000081">
    <property type="protein sequence ID" value="OEJ63864.1"/>
    <property type="molecule type" value="Genomic_DNA"/>
</dbReference>
<keyword evidence="1" id="KW-0175">Coiled coil</keyword>
<dbReference type="AlphaFoldDB" id="A0A1E5Q3H7"/>
<accession>A0A1E5Q3H7</accession>
<feature type="coiled-coil region" evidence="1">
    <location>
        <begin position="72"/>
        <end position="99"/>
    </location>
</feature>
<dbReference type="Proteomes" id="UP000095347">
    <property type="component" value="Unassembled WGS sequence"/>
</dbReference>
<gene>
    <name evidence="2" type="ORF">BEN30_17065</name>
</gene>
<evidence type="ECO:0000313" key="3">
    <source>
        <dbReference type="Proteomes" id="UP000095347"/>
    </source>
</evidence>
<comment type="caution">
    <text evidence="2">The sequence shown here is derived from an EMBL/GenBank/DDBJ whole genome shotgun (WGS) entry which is preliminary data.</text>
</comment>
<organism evidence="2 3">
    <name type="scientific">Magnetovibrio blakemorei</name>
    <dbReference type="NCBI Taxonomy" id="28181"/>
    <lineage>
        <taxon>Bacteria</taxon>
        <taxon>Pseudomonadati</taxon>
        <taxon>Pseudomonadota</taxon>
        <taxon>Alphaproteobacteria</taxon>
        <taxon>Rhodospirillales</taxon>
        <taxon>Magnetovibrionaceae</taxon>
        <taxon>Magnetovibrio</taxon>
    </lineage>
</organism>
<reference evidence="3" key="1">
    <citation type="submission" date="2016-07" db="EMBL/GenBank/DDBJ databases">
        <authorList>
            <person name="Florea S."/>
            <person name="Webb J.S."/>
            <person name="Jaromczyk J."/>
            <person name="Schardl C.L."/>
        </authorList>
    </citation>
    <scope>NUCLEOTIDE SEQUENCE [LARGE SCALE GENOMIC DNA]</scope>
    <source>
        <strain evidence="3">MV-1</strain>
    </source>
</reference>